<protein>
    <submittedName>
        <fullName evidence="1">Uncharacterized protein</fullName>
    </submittedName>
</protein>
<name>A0A1I3EII8_9PLAN</name>
<evidence type="ECO:0000313" key="2">
    <source>
        <dbReference type="Proteomes" id="UP000199518"/>
    </source>
</evidence>
<evidence type="ECO:0000313" key="1">
    <source>
        <dbReference type="EMBL" id="SFH98805.1"/>
    </source>
</evidence>
<dbReference type="STRING" id="1576369.SAMN05421753_104239"/>
<dbReference type="EMBL" id="FOQD01000004">
    <property type="protein sequence ID" value="SFH98805.1"/>
    <property type="molecule type" value="Genomic_DNA"/>
</dbReference>
<gene>
    <name evidence="1" type="ORF">SAMN05421753_104239</name>
</gene>
<keyword evidence="2" id="KW-1185">Reference proteome</keyword>
<organism evidence="1 2">
    <name type="scientific">Planctomicrobium piriforme</name>
    <dbReference type="NCBI Taxonomy" id="1576369"/>
    <lineage>
        <taxon>Bacteria</taxon>
        <taxon>Pseudomonadati</taxon>
        <taxon>Planctomycetota</taxon>
        <taxon>Planctomycetia</taxon>
        <taxon>Planctomycetales</taxon>
        <taxon>Planctomycetaceae</taxon>
        <taxon>Planctomicrobium</taxon>
    </lineage>
</organism>
<sequence length="75" mass="8345">MPVTSTESKIDRHTNGAPVLHDIAAQFNTLDLMRAAHLLRMVHMDLDAAIDLLRATYDLQVALNPPTHVIDDLTE</sequence>
<dbReference type="AlphaFoldDB" id="A0A1I3EII8"/>
<dbReference type="Proteomes" id="UP000199518">
    <property type="component" value="Unassembled WGS sequence"/>
</dbReference>
<accession>A0A1I3EII8</accession>
<proteinExistence type="predicted"/>
<dbReference type="RefSeq" id="WP_092048644.1">
    <property type="nucleotide sequence ID" value="NZ_FOQD01000004.1"/>
</dbReference>
<reference evidence="2" key="1">
    <citation type="submission" date="2016-10" db="EMBL/GenBank/DDBJ databases">
        <authorList>
            <person name="Varghese N."/>
            <person name="Submissions S."/>
        </authorList>
    </citation>
    <scope>NUCLEOTIDE SEQUENCE [LARGE SCALE GENOMIC DNA]</scope>
    <source>
        <strain evidence="2">DSM 26348</strain>
    </source>
</reference>